<organism evidence="3 4">
    <name type="scientific">Rufibacter roseus</name>
    <dbReference type="NCBI Taxonomy" id="1567108"/>
    <lineage>
        <taxon>Bacteria</taxon>
        <taxon>Pseudomonadati</taxon>
        <taxon>Bacteroidota</taxon>
        <taxon>Cytophagia</taxon>
        <taxon>Cytophagales</taxon>
        <taxon>Hymenobacteraceae</taxon>
        <taxon>Rufibacter</taxon>
    </lineage>
</organism>
<feature type="domain" description="DUF5018" evidence="2">
    <location>
        <begin position="18"/>
        <end position="352"/>
    </location>
</feature>
<evidence type="ECO:0000313" key="3">
    <source>
        <dbReference type="EMBL" id="MFC6997256.1"/>
    </source>
</evidence>
<evidence type="ECO:0000256" key="1">
    <source>
        <dbReference type="SAM" id="SignalP"/>
    </source>
</evidence>
<dbReference type="RefSeq" id="WP_153042028.1">
    <property type="nucleotide sequence ID" value="NZ_JBHSYQ010000003.1"/>
</dbReference>
<evidence type="ECO:0000313" key="4">
    <source>
        <dbReference type="Proteomes" id="UP001596405"/>
    </source>
</evidence>
<sequence>MKRNFYSYTVFLFSLLFLAGCETPEPFENNDNNQLSDIWLTIPGQKDARFNGTYSANGETITFEIPHFFPAESDNQVDLKNLVLRANIPVDARISPALGNPMDLTEPIKIDIASGTGAVKSYWVEVKKVADLSVKTVSIEVDGQEINGFERNGELIFYVVPGVDVSNATLNIGISRHSTSSLPSGSKIDLTNPVPVTITGVDGTTKTYTLMAVPPQKLNYGIGITRKLFIKIGSEIGGFGAHTETSMSVSGDHLIIGTNTTPSRYRILNRFTGALVGDMTMPSASFRSFSMVSDEEGHIIGSSYTPKNSNFLIYKWDNAMDQTPELLITYKNESNAATDGALGRRLSVYGNLNTNAVIMATESRNPVILKWVVTGGQLVSQTPEKITYGDPIGAWPFVSDAQPISASPNTDFFLNYASEIALVSGTTGRRISAIPNTPALVGVFHMPIDYFEFNNAKYIGIAEYLTSTLDQARIAVFDVTDPANINGASAATKVFTSDQVSGTANPNGTADIEVMVSPDGEKAWAYLLLTNGGIIGYELTNYDPN</sequence>
<dbReference type="Pfam" id="PF16410">
    <property type="entry name" value="DUF5018"/>
    <property type="match status" value="1"/>
</dbReference>
<dbReference type="Proteomes" id="UP001596405">
    <property type="component" value="Unassembled WGS sequence"/>
</dbReference>
<feature type="chain" id="PRO_5046911530" evidence="1">
    <location>
        <begin position="20"/>
        <end position="545"/>
    </location>
</feature>
<protein>
    <submittedName>
        <fullName evidence="3">DUF5018 domain-containing protein</fullName>
    </submittedName>
</protein>
<accession>A0ABW2DLS4</accession>
<feature type="signal peptide" evidence="1">
    <location>
        <begin position="1"/>
        <end position="19"/>
    </location>
</feature>
<proteinExistence type="predicted"/>
<comment type="caution">
    <text evidence="3">The sequence shown here is derived from an EMBL/GenBank/DDBJ whole genome shotgun (WGS) entry which is preliminary data.</text>
</comment>
<dbReference type="Gene3D" id="2.60.40.4120">
    <property type="match status" value="1"/>
</dbReference>
<evidence type="ECO:0000259" key="2">
    <source>
        <dbReference type="Pfam" id="PF16410"/>
    </source>
</evidence>
<reference evidence="4" key="1">
    <citation type="journal article" date="2019" name="Int. J. Syst. Evol. Microbiol.">
        <title>The Global Catalogue of Microorganisms (GCM) 10K type strain sequencing project: providing services to taxonomists for standard genome sequencing and annotation.</title>
        <authorList>
            <consortium name="The Broad Institute Genomics Platform"/>
            <consortium name="The Broad Institute Genome Sequencing Center for Infectious Disease"/>
            <person name="Wu L."/>
            <person name="Ma J."/>
        </authorList>
    </citation>
    <scope>NUCLEOTIDE SEQUENCE [LARGE SCALE GENOMIC DNA]</scope>
    <source>
        <strain evidence="4">CGMCC 4.7393</strain>
    </source>
</reference>
<keyword evidence="4" id="KW-1185">Reference proteome</keyword>
<dbReference type="PROSITE" id="PS51257">
    <property type="entry name" value="PROKAR_LIPOPROTEIN"/>
    <property type="match status" value="1"/>
</dbReference>
<name>A0ABW2DLS4_9BACT</name>
<dbReference type="Gene3D" id="2.60.40.2340">
    <property type="match status" value="1"/>
</dbReference>
<gene>
    <name evidence="3" type="ORF">ACFQHR_06445</name>
</gene>
<dbReference type="InterPro" id="IPR032186">
    <property type="entry name" value="DUF5018"/>
</dbReference>
<dbReference type="EMBL" id="JBHSYQ010000003">
    <property type="protein sequence ID" value="MFC6997256.1"/>
    <property type="molecule type" value="Genomic_DNA"/>
</dbReference>
<keyword evidence="1" id="KW-0732">Signal</keyword>